<proteinExistence type="predicted"/>
<sequence>RLDEATVVQEVRGTRSTCPSQGTCPQVPLQQLSLSQSKPLPYPILSLSPQCSAVMNLRASALVRRFRHRAPDTKTALIKTVKSKNGNMRLRILPKNGRTSPGGTEINYEHRRSSSSFSSSTDSSSSSSSSSPSPPTLTPIQFIPDSQQFINDLALNHAISLFLSQSAFSLSPAAIQQVTLMHNSLFEAAALPTPINCFLLGSLSPLLSV</sequence>
<organism evidence="2 3">
    <name type="scientific">Pristionchus mayeri</name>
    <dbReference type="NCBI Taxonomy" id="1317129"/>
    <lineage>
        <taxon>Eukaryota</taxon>
        <taxon>Metazoa</taxon>
        <taxon>Ecdysozoa</taxon>
        <taxon>Nematoda</taxon>
        <taxon>Chromadorea</taxon>
        <taxon>Rhabditida</taxon>
        <taxon>Rhabditina</taxon>
        <taxon>Diplogasteromorpha</taxon>
        <taxon>Diplogasteroidea</taxon>
        <taxon>Neodiplogasteridae</taxon>
        <taxon>Pristionchus</taxon>
    </lineage>
</organism>
<feature type="compositionally biased region" description="Low complexity" evidence="1">
    <location>
        <begin position="114"/>
        <end position="131"/>
    </location>
</feature>
<keyword evidence="3" id="KW-1185">Reference proteome</keyword>
<accession>A0AAN5I238</accession>
<evidence type="ECO:0000313" key="2">
    <source>
        <dbReference type="EMBL" id="GMR48301.1"/>
    </source>
</evidence>
<feature type="region of interest" description="Disordered" evidence="1">
    <location>
        <begin position="92"/>
        <end position="138"/>
    </location>
</feature>
<reference evidence="3" key="1">
    <citation type="submission" date="2022-10" db="EMBL/GenBank/DDBJ databases">
        <title>Genome assembly of Pristionchus species.</title>
        <authorList>
            <person name="Yoshida K."/>
            <person name="Sommer R.J."/>
        </authorList>
    </citation>
    <scope>NUCLEOTIDE SEQUENCE [LARGE SCALE GENOMIC DNA]</scope>
    <source>
        <strain evidence="3">RS5460</strain>
    </source>
</reference>
<protein>
    <submittedName>
        <fullName evidence="2">Uncharacterized protein</fullName>
    </submittedName>
</protein>
<dbReference type="Proteomes" id="UP001328107">
    <property type="component" value="Unassembled WGS sequence"/>
</dbReference>
<dbReference type="AlphaFoldDB" id="A0AAN5I238"/>
<evidence type="ECO:0000256" key="1">
    <source>
        <dbReference type="SAM" id="MobiDB-lite"/>
    </source>
</evidence>
<feature type="non-terminal residue" evidence="2">
    <location>
        <position position="1"/>
    </location>
</feature>
<gene>
    <name evidence="2" type="ORF">PMAYCL1PPCAC_18496</name>
</gene>
<evidence type="ECO:0000313" key="3">
    <source>
        <dbReference type="Proteomes" id="UP001328107"/>
    </source>
</evidence>
<dbReference type="EMBL" id="BTRK01000004">
    <property type="protein sequence ID" value="GMR48301.1"/>
    <property type="molecule type" value="Genomic_DNA"/>
</dbReference>
<name>A0AAN5I238_9BILA</name>
<comment type="caution">
    <text evidence="2">The sequence shown here is derived from an EMBL/GenBank/DDBJ whole genome shotgun (WGS) entry which is preliminary data.</text>
</comment>